<evidence type="ECO:0000256" key="3">
    <source>
        <dbReference type="ARBA" id="ARBA00022448"/>
    </source>
</evidence>
<dbReference type="GO" id="GO:0030288">
    <property type="term" value="C:outer membrane-bounded periplasmic space"/>
    <property type="evidence" value="ECO:0007669"/>
    <property type="project" value="TreeGrafter"/>
</dbReference>
<dbReference type="CDD" id="cd01146">
    <property type="entry name" value="FhuD"/>
    <property type="match status" value="1"/>
</dbReference>
<dbReference type="Pfam" id="PF01497">
    <property type="entry name" value="Peripla_BP_2"/>
    <property type="match status" value="1"/>
</dbReference>
<dbReference type="InterPro" id="IPR051313">
    <property type="entry name" value="Bact_iron-sidero_bind"/>
</dbReference>
<dbReference type="GO" id="GO:1901678">
    <property type="term" value="P:iron coordination entity transport"/>
    <property type="evidence" value="ECO:0007669"/>
    <property type="project" value="UniProtKB-ARBA"/>
</dbReference>
<comment type="subcellular location">
    <subcellularLocation>
        <location evidence="1">Cell envelope</location>
    </subcellularLocation>
</comment>
<feature type="chain" id="PRO_5010220142" evidence="5">
    <location>
        <begin position="29"/>
        <end position="343"/>
    </location>
</feature>
<dbReference type="Gene3D" id="3.40.50.1980">
    <property type="entry name" value="Nitrogenase molybdenum iron protein domain"/>
    <property type="match status" value="2"/>
</dbReference>
<dbReference type="PANTHER" id="PTHR30532:SF24">
    <property type="entry name" value="FERRIC ENTEROBACTIN-BINDING PERIPLASMIC PROTEIN FEPB"/>
    <property type="match status" value="1"/>
</dbReference>
<evidence type="ECO:0000259" key="6">
    <source>
        <dbReference type="PROSITE" id="PS50983"/>
    </source>
</evidence>
<dbReference type="Proteomes" id="UP000182241">
    <property type="component" value="Unassembled WGS sequence"/>
</dbReference>
<accession>A0A1H5AK47</accession>
<reference evidence="8" key="1">
    <citation type="submission" date="2016-10" db="EMBL/GenBank/DDBJ databases">
        <authorList>
            <person name="Varghese N."/>
            <person name="Submissions S."/>
        </authorList>
    </citation>
    <scope>NUCLEOTIDE SEQUENCE [LARGE SCALE GENOMIC DNA]</scope>
    <source>
        <strain evidence="8">DSM 44234</strain>
    </source>
</reference>
<dbReference type="SUPFAM" id="SSF53807">
    <property type="entry name" value="Helical backbone' metal receptor"/>
    <property type="match status" value="1"/>
</dbReference>
<protein>
    <submittedName>
        <fullName evidence="7">Iron complex transport system substrate-binding protein</fullName>
    </submittedName>
</protein>
<keyword evidence="4 5" id="KW-0732">Signal</keyword>
<evidence type="ECO:0000256" key="5">
    <source>
        <dbReference type="SAM" id="SignalP"/>
    </source>
</evidence>
<feature type="domain" description="Fe/B12 periplasmic-binding" evidence="6">
    <location>
        <begin position="62"/>
        <end position="339"/>
    </location>
</feature>
<evidence type="ECO:0000313" key="8">
    <source>
        <dbReference type="Proteomes" id="UP000182241"/>
    </source>
</evidence>
<comment type="similarity">
    <text evidence="2">Belongs to the bacterial solute-binding protein 8 family.</text>
</comment>
<dbReference type="EMBL" id="FNSA01000003">
    <property type="protein sequence ID" value="SED42278.1"/>
    <property type="molecule type" value="Genomic_DNA"/>
</dbReference>
<name>A0A1H5AK47_TSUTY</name>
<dbReference type="PANTHER" id="PTHR30532">
    <property type="entry name" value="IRON III DICITRATE-BINDING PERIPLASMIC PROTEIN"/>
    <property type="match status" value="1"/>
</dbReference>
<dbReference type="RefSeq" id="WP_068741420.1">
    <property type="nucleotide sequence ID" value="NZ_CBDRGN010000002.1"/>
</dbReference>
<evidence type="ECO:0000256" key="1">
    <source>
        <dbReference type="ARBA" id="ARBA00004196"/>
    </source>
</evidence>
<dbReference type="AlphaFoldDB" id="A0A1H5AK47"/>
<feature type="signal peptide" evidence="5">
    <location>
        <begin position="1"/>
        <end position="28"/>
    </location>
</feature>
<evidence type="ECO:0000313" key="7">
    <source>
        <dbReference type="EMBL" id="SED42278.1"/>
    </source>
</evidence>
<dbReference type="PROSITE" id="PS50983">
    <property type="entry name" value="FE_B12_PBP"/>
    <property type="match status" value="1"/>
</dbReference>
<evidence type="ECO:0000256" key="2">
    <source>
        <dbReference type="ARBA" id="ARBA00008814"/>
    </source>
</evidence>
<dbReference type="InterPro" id="IPR002491">
    <property type="entry name" value="ABC_transptr_periplasmic_BD"/>
</dbReference>
<organism evidence="7 8">
    <name type="scientific">Tsukamurella tyrosinosolvens</name>
    <dbReference type="NCBI Taxonomy" id="57704"/>
    <lineage>
        <taxon>Bacteria</taxon>
        <taxon>Bacillati</taxon>
        <taxon>Actinomycetota</taxon>
        <taxon>Actinomycetes</taxon>
        <taxon>Mycobacteriales</taxon>
        <taxon>Tsukamurellaceae</taxon>
        <taxon>Tsukamurella</taxon>
    </lineage>
</organism>
<dbReference type="STRING" id="57704.SAMN04489793_4914"/>
<evidence type="ECO:0000256" key="4">
    <source>
        <dbReference type="ARBA" id="ARBA00022729"/>
    </source>
</evidence>
<proteinExistence type="inferred from homology"/>
<sequence length="343" mass="36461">MFRIPRITRSIVTIAAASALLMGTAACGSGSSNDEHAQHDAGFPVSIASALGTTEIKARPERVVTLGWGSTEAAIALGVTPVGMRDMKSELGKDGGGIMPWVQEKLGDAKPVLLPESSQSLPLEQIAALKPDVILAVQSGLTADQYAQLTKIAPTVAQPGRNWQTSWQDQTTLVGKALGREAEAKTLITDTDKRIADVRAAHPEFAGKTVAAASGTTPESLNFYFDTDPRVQLLQGFGFTVLPELAALREATPPGKFAAPVSWENVPKYNPDVLTSWYLDAAKREATETNPSFASLTAVQRKAYVPLTDPPLVYAVSSPNVLDVPWLLERYVPTLSAAAKNAG</sequence>
<keyword evidence="3" id="KW-0813">Transport</keyword>
<gene>
    <name evidence="7" type="ORF">SAMN04489793_4914</name>
</gene>
<keyword evidence="8" id="KW-1185">Reference proteome</keyword>
<dbReference type="PROSITE" id="PS51257">
    <property type="entry name" value="PROKAR_LIPOPROTEIN"/>
    <property type="match status" value="1"/>
</dbReference>